<evidence type="ECO:0000256" key="13">
    <source>
        <dbReference type="ARBA" id="ARBA00023306"/>
    </source>
</evidence>
<dbReference type="Pfam" id="PF22606">
    <property type="entry name" value="Cdc6-ORC-like_ATPase_lid"/>
    <property type="match status" value="1"/>
</dbReference>
<keyword evidence="7" id="KW-0235">DNA replication</keyword>
<dbReference type="InterPro" id="IPR003959">
    <property type="entry name" value="ATPase_AAA_core"/>
</dbReference>
<keyword evidence="11" id="KW-0832">Ubl conjugation</keyword>
<dbReference type="Proteomes" id="UP001152795">
    <property type="component" value="Unassembled WGS sequence"/>
</dbReference>
<keyword evidence="4" id="KW-0963">Cytoplasm</keyword>
<dbReference type="InterPro" id="IPR050311">
    <property type="entry name" value="ORC1/CDC6"/>
</dbReference>
<dbReference type="InterPro" id="IPR036390">
    <property type="entry name" value="WH_DNA-bd_sf"/>
</dbReference>
<dbReference type="InterPro" id="IPR003593">
    <property type="entry name" value="AAA+_ATPase"/>
</dbReference>
<evidence type="ECO:0000256" key="3">
    <source>
        <dbReference type="ARBA" id="ARBA00006184"/>
    </source>
</evidence>
<dbReference type="InterPro" id="IPR016314">
    <property type="entry name" value="Cdc6/18"/>
</dbReference>
<dbReference type="FunFam" id="1.10.10.10:FF:000265">
    <property type="entry name" value="Cell division control protein"/>
    <property type="match status" value="1"/>
</dbReference>
<evidence type="ECO:0000256" key="8">
    <source>
        <dbReference type="ARBA" id="ARBA00022741"/>
    </source>
</evidence>
<reference evidence="19" key="1">
    <citation type="submission" date="2020-04" db="EMBL/GenBank/DDBJ databases">
        <authorList>
            <person name="Alioto T."/>
            <person name="Alioto T."/>
            <person name="Gomez Garrido J."/>
        </authorList>
    </citation>
    <scope>NUCLEOTIDE SEQUENCE</scope>
    <source>
        <strain evidence="19">A484AB</strain>
    </source>
</reference>
<comment type="subunit">
    <text evidence="15">Interacts with PCNA, ORC1, cyclin-CDK. Interacts with HUWE1. Interacts with ANKRD17. Interacts with GRWD1; origin binding of GRWD1 is dependent on CDC6. Interacts with CDT1; are mutually dependent on one another for loading MCM complexes onto chromatin. Interacts with TTC4. Interacts (via Cy motif) with CCNF; the interaction takes place during G2 and M phase. Interacts with CDH1.</text>
</comment>
<evidence type="ECO:0000256" key="1">
    <source>
        <dbReference type="ARBA" id="ARBA00004123"/>
    </source>
</evidence>
<dbReference type="GO" id="GO:0051301">
    <property type="term" value="P:cell division"/>
    <property type="evidence" value="ECO:0007669"/>
    <property type="project" value="UniProtKB-KW"/>
</dbReference>
<keyword evidence="5" id="KW-0597">Phosphoprotein</keyword>
<dbReference type="SUPFAM" id="SSF46785">
    <property type="entry name" value="Winged helix' DNA-binding domain"/>
    <property type="match status" value="1"/>
</dbReference>
<evidence type="ECO:0000256" key="6">
    <source>
        <dbReference type="ARBA" id="ARBA00022618"/>
    </source>
</evidence>
<keyword evidence="8" id="KW-0547">Nucleotide-binding</keyword>
<evidence type="ECO:0000256" key="4">
    <source>
        <dbReference type="ARBA" id="ARBA00022490"/>
    </source>
</evidence>
<dbReference type="GO" id="GO:0005524">
    <property type="term" value="F:ATP binding"/>
    <property type="evidence" value="ECO:0007669"/>
    <property type="project" value="UniProtKB-KW"/>
</dbReference>
<evidence type="ECO:0000313" key="20">
    <source>
        <dbReference type="Proteomes" id="UP001152795"/>
    </source>
</evidence>
<evidence type="ECO:0000256" key="12">
    <source>
        <dbReference type="ARBA" id="ARBA00023242"/>
    </source>
</evidence>
<accession>A0A7D9DET3</accession>
<sequence length="415" mass="46468">MLCLSRQEGKAYKETKHALHSSIPSNLLCREIETKQIETFLKAHLLRRKAGSLYISGAPGTGKTACLTHILETLQKDGVECHVQFINCMTLSASHRIYSKIAEELMGWDKLTNNEAQKFLEKKFTTKGSPMVLVLDEIDQLESKNQGVLYTMFEWPSLPSSRLILIGIANALDLTDRVLPRLQLRPECKPKLLHFSPYSKDQIVKILTARLSEVEGSSVVDISAVQFCARKIAAVSGDMRKALDICRRAVEVVETDAKRQQVLKPIDPSLSPKKSGVKKVTIAHVSKVISEVYGSRIVNSCGGEQPTIPLQQKLLICTILLMQKESKLREIPVGQLHETYCSICKKRQVSQISQEDCLSLCNLLETRGIISMKRAKETRMAKVSLKIDEREVDHALQDKILMTSILQGGLSPHDR</sequence>
<dbReference type="SMART" id="SM00382">
    <property type="entry name" value="AAA"/>
    <property type="match status" value="1"/>
</dbReference>
<keyword evidence="13" id="KW-0131">Cell cycle</keyword>
<dbReference type="FunFam" id="1.10.8.60:FF:000058">
    <property type="entry name" value="Cell division control protein"/>
    <property type="match status" value="1"/>
</dbReference>
<keyword evidence="10" id="KW-0067">ATP-binding</keyword>
<dbReference type="Pfam" id="PF09079">
    <property type="entry name" value="WHD_Cdc6"/>
    <property type="match status" value="1"/>
</dbReference>
<evidence type="ECO:0000313" key="19">
    <source>
        <dbReference type="EMBL" id="CAB3981570.1"/>
    </source>
</evidence>
<proteinExistence type="inferred from homology"/>
<evidence type="ECO:0000256" key="10">
    <source>
        <dbReference type="ARBA" id="ARBA00022840"/>
    </source>
</evidence>
<evidence type="ECO:0000256" key="18">
    <source>
        <dbReference type="ARBA" id="ARBA00082525"/>
    </source>
</evidence>
<dbReference type="Gene3D" id="3.40.50.300">
    <property type="entry name" value="P-loop containing nucleotide triphosphate hydrolases"/>
    <property type="match status" value="1"/>
</dbReference>
<dbReference type="InterPro" id="IPR015163">
    <property type="entry name" value="Cdc6_C"/>
</dbReference>
<dbReference type="InterPro" id="IPR036388">
    <property type="entry name" value="WH-like_DNA-bd_sf"/>
</dbReference>
<dbReference type="CDD" id="cd00009">
    <property type="entry name" value="AAA"/>
    <property type="match status" value="1"/>
</dbReference>
<evidence type="ECO:0000256" key="7">
    <source>
        <dbReference type="ARBA" id="ARBA00022705"/>
    </source>
</evidence>
<keyword evidence="6 19" id="KW-0132">Cell division</keyword>
<keyword evidence="20" id="KW-1185">Reference proteome</keyword>
<keyword evidence="12" id="KW-0539">Nucleus</keyword>
<evidence type="ECO:0000256" key="14">
    <source>
        <dbReference type="ARBA" id="ARBA00056036"/>
    </source>
</evidence>
<dbReference type="GO" id="GO:0003688">
    <property type="term" value="F:DNA replication origin binding"/>
    <property type="evidence" value="ECO:0007669"/>
    <property type="project" value="TreeGrafter"/>
</dbReference>
<dbReference type="PANTHER" id="PTHR10763:SF26">
    <property type="entry name" value="CELL DIVISION CONTROL PROTEIN 6 HOMOLOG"/>
    <property type="match status" value="1"/>
</dbReference>
<dbReference type="InterPro" id="IPR054425">
    <property type="entry name" value="Cdc6_ORC1-like_ATPase_lid"/>
</dbReference>
<evidence type="ECO:0000256" key="17">
    <source>
        <dbReference type="ARBA" id="ARBA00079122"/>
    </source>
</evidence>
<dbReference type="Gene3D" id="1.10.8.60">
    <property type="match status" value="1"/>
</dbReference>
<organism evidence="19 20">
    <name type="scientific">Paramuricea clavata</name>
    <name type="common">Red gorgonian</name>
    <name type="synonym">Violescent sea-whip</name>
    <dbReference type="NCBI Taxonomy" id="317549"/>
    <lineage>
        <taxon>Eukaryota</taxon>
        <taxon>Metazoa</taxon>
        <taxon>Cnidaria</taxon>
        <taxon>Anthozoa</taxon>
        <taxon>Octocorallia</taxon>
        <taxon>Malacalcyonacea</taxon>
        <taxon>Plexauridae</taxon>
        <taxon>Paramuricea</taxon>
    </lineage>
</organism>
<dbReference type="Gene3D" id="1.10.10.10">
    <property type="entry name" value="Winged helix-like DNA-binding domain superfamily/Winged helix DNA-binding domain"/>
    <property type="match status" value="1"/>
</dbReference>
<dbReference type="GO" id="GO:0033314">
    <property type="term" value="P:mitotic DNA replication checkpoint signaling"/>
    <property type="evidence" value="ECO:0007669"/>
    <property type="project" value="TreeGrafter"/>
</dbReference>
<dbReference type="AlphaFoldDB" id="A0A7D9DET3"/>
<evidence type="ECO:0000256" key="11">
    <source>
        <dbReference type="ARBA" id="ARBA00022843"/>
    </source>
</evidence>
<dbReference type="PANTHER" id="PTHR10763">
    <property type="entry name" value="CELL DIVISION CONTROL PROTEIN 6-RELATED"/>
    <property type="match status" value="1"/>
</dbReference>
<evidence type="ECO:0000256" key="16">
    <source>
        <dbReference type="ARBA" id="ARBA00069110"/>
    </source>
</evidence>
<dbReference type="GO" id="GO:0016887">
    <property type="term" value="F:ATP hydrolysis activity"/>
    <property type="evidence" value="ECO:0007669"/>
    <property type="project" value="InterPro"/>
</dbReference>
<keyword evidence="9" id="KW-0498">Mitosis</keyword>
<dbReference type="GO" id="GO:0006270">
    <property type="term" value="P:DNA replication initiation"/>
    <property type="evidence" value="ECO:0007669"/>
    <property type="project" value="InterPro"/>
</dbReference>
<dbReference type="CDD" id="cd08768">
    <property type="entry name" value="Cdc6_C"/>
    <property type="match status" value="1"/>
</dbReference>
<evidence type="ECO:0000256" key="9">
    <source>
        <dbReference type="ARBA" id="ARBA00022776"/>
    </source>
</evidence>
<evidence type="ECO:0000256" key="2">
    <source>
        <dbReference type="ARBA" id="ARBA00004496"/>
    </source>
</evidence>
<comment type="similarity">
    <text evidence="3">Belongs to the CDC6/cdc18 family.</text>
</comment>
<gene>
    <name evidence="19" type="ORF">PACLA_8A004340</name>
</gene>
<dbReference type="SMART" id="SM01074">
    <property type="entry name" value="Cdc6_C"/>
    <property type="match status" value="1"/>
</dbReference>
<comment type="subcellular location">
    <subcellularLocation>
        <location evidence="2">Cytoplasm</location>
    </subcellularLocation>
    <subcellularLocation>
        <location evidence="1">Nucleus</location>
    </subcellularLocation>
</comment>
<dbReference type="EMBL" id="CACRXK020000404">
    <property type="protein sequence ID" value="CAB3981570.1"/>
    <property type="molecule type" value="Genomic_DNA"/>
</dbReference>
<evidence type="ECO:0000256" key="15">
    <source>
        <dbReference type="ARBA" id="ARBA00062730"/>
    </source>
</evidence>
<dbReference type="InterPro" id="IPR027417">
    <property type="entry name" value="P-loop_NTPase"/>
</dbReference>
<dbReference type="GO" id="GO:0005737">
    <property type="term" value="C:cytoplasm"/>
    <property type="evidence" value="ECO:0007669"/>
    <property type="project" value="UniProtKB-SubCell"/>
</dbReference>
<name>A0A7D9DET3_PARCT</name>
<comment type="caution">
    <text evidence="19">The sequence shown here is derived from an EMBL/GenBank/DDBJ whole genome shotgun (WGS) entry which is preliminary data.</text>
</comment>
<evidence type="ECO:0000256" key="5">
    <source>
        <dbReference type="ARBA" id="ARBA00022553"/>
    </source>
</evidence>
<dbReference type="GO" id="GO:0005819">
    <property type="term" value="C:spindle"/>
    <property type="evidence" value="ECO:0007669"/>
    <property type="project" value="UniProtKB-ARBA"/>
</dbReference>
<dbReference type="PIRSF" id="PIRSF001767">
    <property type="entry name" value="Cdc6"/>
    <property type="match status" value="1"/>
</dbReference>
<dbReference type="GO" id="GO:0005634">
    <property type="term" value="C:nucleus"/>
    <property type="evidence" value="ECO:0007669"/>
    <property type="project" value="UniProtKB-SubCell"/>
</dbReference>
<dbReference type="OrthoDB" id="1926878at2759"/>
<dbReference type="SUPFAM" id="SSF52540">
    <property type="entry name" value="P-loop containing nucleoside triphosphate hydrolases"/>
    <property type="match status" value="1"/>
</dbReference>
<protein>
    <recommendedName>
        <fullName evidence="16">Cell division control protein 6 homolog</fullName>
    </recommendedName>
    <alternativeName>
        <fullName evidence="18">CDC6-related protein</fullName>
    </alternativeName>
    <alternativeName>
        <fullName evidence="17">p62(cdc6)</fullName>
    </alternativeName>
</protein>
<dbReference type="Pfam" id="PF00004">
    <property type="entry name" value="AAA"/>
    <property type="match status" value="1"/>
</dbReference>
<comment type="function">
    <text evidence="14">Involved in the initiation of DNA replication. Also participates in checkpoint controls that ensure DNA replication is completed before mitosis is initiated.</text>
</comment>
<dbReference type="FunFam" id="3.40.50.300:FF:000547">
    <property type="entry name" value="Cell division control protein"/>
    <property type="match status" value="1"/>
</dbReference>